<sequence>MASLGHFVRAFVYSPFGHLARLPSLPIYPFPLPLYEWVASWWARILGGQRQGTYGVLLTRHPSFPTLAS</sequence>
<reference evidence="1 2" key="1">
    <citation type="journal article" date="2019" name="Nat. Ecol. Evol.">
        <title>Megaphylogeny resolves global patterns of mushroom evolution.</title>
        <authorList>
            <person name="Varga T."/>
            <person name="Krizsan K."/>
            <person name="Foldi C."/>
            <person name="Dima B."/>
            <person name="Sanchez-Garcia M."/>
            <person name="Sanchez-Ramirez S."/>
            <person name="Szollosi G.J."/>
            <person name="Szarkandi J.G."/>
            <person name="Papp V."/>
            <person name="Albert L."/>
            <person name="Andreopoulos W."/>
            <person name="Angelini C."/>
            <person name="Antonin V."/>
            <person name="Barry K.W."/>
            <person name="Bougher N.L."/>
            <person name="Buchanan P."/>
            <person name="Buyck B."/>
            <person name="Bense V."/>
            <person name="Catcheside P."/>
            <person name="Chovatia M."/>
            <person name="Cooper J."/>
            <person name="Damon W."/>
            <person name="Desjardin D."/>
            <person name="Finy P."/>
            <person name="Geml J."/>
            <person name="Haridas S."/>
            <person name="Hughes K."/>
            <person name="Justo A."/>
            <person name="Karasinski D."/>
            <person name="Kautmanova I."/>
            <person name="Kiss B."/>
            <person name="Kocsube S."/>
            <person name="Kotiranta H."/>
            <person name="LaButti K.M."/>
            <person name="Lechner B.E."/>
            <person name="Liimatainen K."/>
            <person name="Lipzen A."/>
            <person name="Lukacs Z."/>
            <person name="Mihaltcheva S."/>
            <person name="Morgado L.N."/>
            <person name="Niskanen T."/>
            <person name="Noordeloos M.E."/>
            <person name="Ohm R.A."/>
            <person name="Ortiz-Santana B."/>
            <person name="Ovrebo C."/>
            <person name="Racz N."/>
            <person name="Riley R."/>
            <person name="Savchenko A."/>
            <person name="Shiryaev A."/>
            <person name="Soop K."/>
            <person name="Spirin V."/>
            <person name="Szebenyi C."/>
            <person name="Tomsovsky M."/>
            <person name="Tulloss R.E."/>
            <person name="Uehling J."/>
            <person name="Grigoriev I.V."/>
            <person name="Vagvolgyi C."/>
            <person name="Papp T."/>
            <person name="Martin F.M."/>
            <person name="Miettinen O."/>
            <person name="Hibbett D.S."/>
            <person name="Nagy L.G."/>
        </authorList>
    </citation>
    <scope>NUCLEOTIDE SEQUENCE [LARGE SCALE GENOMIC DNA]</scope>
    <source>
        <strain evidence="1 2">FP101781</strain>
    </source>
</reference>
<dbReference type="Proteomes" id="UP000298030">
    <property type="component" value="Unassembled WGS sequence"/>
</dbReference>
<keyword evidence="2" id="KW-1185">Reference proteome</keyword>
<proteinExistence type="predicted"/>
<evidence type="ECO:0000313" key="2">
    <source>
        <dbReference type="Proteomes" id="UP000298030"/>
    </source>
</evidence>
<feature type="non-terminal residue" evidence="1">
    <location>
        <position position="69"/>
    </location>
</feature>
<gene>
    <name evidence="1" type="ORF">FA13DRAFT_1745240</name>
</gene>
<name>A0A4Y7SBS0_COPMI</name>
<dbReference type="EMBL" id="QPFP01000227">
    <property type="protein sequence ID" value="TEB18801.1"/>
    <property type="molecule type" value="Genomic_DNA"/>
</dbReference>
<accession>A0A4Y7SBS0</accession>
<protein>
    <submittedName>
        <fullName evidence="1">Uncharacterized protein</fullName>
    </submittedName>
</protein>
<comment type="caution">
    <text evidence="1">The sequence shown here is derived from an EMBL/GenBank/DDBJ whole genome shotgun (WGS) entry which is preliminary data.</text>
</comment>
<organism evidence="1 2">
    <name type="scientific">Coprinellus micaceus</name>
    <name type="common">Glistening ink-cap mushroom</name>
    <name type="synonym">Coprinus micaceus</name>
    <dbReference type="NCBI Taxonomy" id="71717"/>
    <lineage>
        <taxon>Eukaryota</taxon>
        <taxon>Fungi</taxon>
        <taxon>Dikarya</taxon>
        <taxon>Basidiomycota</taxon>
        <taxon>Agaricomycotina</taxon>
        <taxon>Agaricomycetes</taxon>
        <taxon>Agaricomycetidae</taxon>
        <taxon>Agaricales</taxon>
        <taxon>Agaricineae</taxon>
        <taxon>Psathyrellaceae</taxon>
        <taxon>Coprinellus</taxon>
    </lineage>
</organism>
<dbReference type="AlphaFoldDB" id="A0A4Y7SBS0"/>
<evidence type="ECO:0000313" key="1">
    <source>
        <dbReference type="EMBL" id="TEB18801.1"/>
    </source>
</evidence>